<dbReference type="EMBL" id="LUHQ01000002">
    <property type="protein sequence ID" value="OAP07402.1"/>
    <property type="molecule type" value="Genomic_DNA"/>
</dbReference>
<dbReference type="CDD" id="cd00121">
    <property type="entry name" value="MATH"/>
    <property type="match status" value="1"/>
</dbReference>
<accession>A0A178VR80</accession>
<organism evidence="4 5">
    <name type="scientific">Arabidopsis thaliana</name>
    <name type="common">Mouse-ear cress</name>
    <dbReference type="NCBI Taxonomy" id="3702"/>
    <lineage>
        <taxon>Eukaryota</taxon>
        <taxon>Viridiplantae</taxon>
        <taxon>Streptophyta</taxon>
        <taxon>Embryophyta</taxon>
        <taxon>Tracheophyta</taxon>
        <taxon>Spermatophyta</taxon>
        <taxon>Magnoliopsida</taxon>
        <taxon>eudicotyledons</taxon>
        <taxon>Gunneridae</taxon>
        <taxon>Pentapetalae</taxon>
        <taxon>rosids</taxon>
        <taxon>malvids</taxon>
        <taxon>Brassicales</taxon>
        <taxon>Brassicaceae</taxon>
        <taxon>Camelineae</taxon>
        <taxon>Arabidopsis</taxon>
    </lineage>
</organism>
<dbReference type="InterPro" id="IPR002083">
    <property type="entry name" value="MATH/TRAF_dom"/>
</dbReference>
<dbReference type="InterPro" id="IPR008974">
    <property type="entry name" value="TRAF-like"/>
</dbReference>
<reference evidence="5" key="1">
    <citation type="journal article" date="2016" name="Proc. Natl. Acad. Sci. U.S.A.">
        <title>Chromosome-level assembly of Arabidopsis thaliana Ler reveals the extent of translocation and inversion polymorphisms.</title>
        <authorList>
            <person name="Zapata L."/>
            <person name="Ding J."/>
            <person name="Willing E.M."/>
            <person name="Hartwig B."/>
            <person name="Bezdan D."/>
            <person name="Jiao W.B."/>
            <person name="Patel V."/>
            <person name="Velikkakam James G."/>
            <person name="Koornneef M."/>
            <person name="Ossowski S."/>
            <person name="Schneeberger K."/>
        </authorList>
    </citation>
    <scope>NUCLEOTIDE SEQUENCE [LARGE SCALE GENOMIC DNA]</scope>
    <source>
        <strain evidence="5">cv. Landsberg erecta</strain>
    </source>
</reference>
<dbReference type="SMART" id="SM00061">
    <property type="entry name" value="MATH"/>
    <property type="match status" value="1"/>
</dbReference>
<dbReference type="InterPro" id="IPR050804">
    <property type="entry name" value="MCC"/>
</dbReference>
<dbReference type="ExpressionAtlas" id="A0A178VR80">
    <property type="expression patterns" value="differential"/>
</dbReference>
<dbReference type="PANTHER" id="PTHR46236">
    <property type="entry name" value="TRAF-LIKE SUPERFAMILY PROTEIN"/>
    <property type="match status" value="1"/>
</dbReference>
<sequence>MGNHQAVKKLWVINNFSFLDSDRVYSDIFVVGGCKWCLLALPEGNNNYIYDYFSLYLCVPDSEYLPSGWRRRAKVSFTMVNQVTGELSQQQEGVYWFDEKNTTQGFGSMFRLLVFQSSYKGFLVNGEVDIVAEVDVVEVIGKLDVPEESESIDSNGFEVLASQVESVNSLFGKYPGFASKLCPKNPHLKKNVVQSLNEILCKSTKELSNGDLGEAYSALRFVTKAGFKLDWLEKKLKETGKSRLQEIEEDLKDLKVKCADMDALLEFLR</sequence>
<dbReference type="PANTHER" id="PTHR46236:SF21">
    <property type="entry name" value="TRAF-LIKE FAMILY PROTEIN-RELATED"/>
    <property type="match status" value="1"/>
</dbReference>
<protein>
    <recommendedName>
        <fullName evidence="3">MATH domain-containing protein</fullName>
    </recommendedName>
</protein>
<dbReference type="Gene3D" id="2.60.210.10">
    <property type="entry name" value="Apoptosis, Tumor Necrosis Factor Receptor Associated Protein 2, Chain A"/>
    <property type="match status" value="1"/>
</dbReference>
<gene>
    <name evidence="4" type="ordered locus">AXX17_At2g00780</name>
</gene>
<dbReference type="Pfam" id="PF22486">
    <property type="entry name" value="MATH_2"/>
    <property type="match status" value="1"/>
</dbReference>
<evidence type="ECO:0000313" key="4">
    <source>
        <dbReference type="EMBL" id="OAP07402.1"/>
    </source>
</evidence>
<dbReference type="SUPFAM" id="SSF49599">
    <property type="entry name" value="TRAF domain-like"/>
    <property type="match status" value="1"/>
</dbReference>
<evidence type="ECO:0000259" key="3">
    <source>
        <dbReference type="PROSITE" id="PS50144"/>
    </source>
</evidence>
<evidence type="ECO:0000256" key="2">
    <source>
        <dbReference type="SAM" id="Coils"/>
    </source>
</evidence>
<evidence type="ECO:0000313" key="5">
    <source>
        <dbReference type="Proteomes" id="UP000078284"/>
    </source>
</evidence>
<dbReference type="AlphaFoldDB" id="A0A178VR80"/>
<feature type="coiled-coil region" evidence="2">
    <location>
        <begin position="237"/>
        <end position="264"/>
    </location>
</feature>
<comment type="caution">
    <text evidence="4">The sequence shown here is derived from an EMBL/GenBank/DDBJ whole genome shotgun (WGS) entry which is preliminary data.</text>
</comment>
<dbReference type="Proteomes" id="UP000078284">
    <property type="component" value="Chromosome 2"/>
</dbReference>
<proteinExistence type="predicted"/>
<dbReference type="PROSITE" id="PS50144">
    <property type="entry name" value="MATH"/>
    <property type="match status" value="1"/>
</dbReference>
<name>A0A178VR80_ARATH</name>
<feature type="domain" description="MATH" evidence="3">
    <location>
        <begin position="6"/>
        <end position="134"/>
    </location>
</feature>
<keyword evidence="1 2" id="KW-0175">Coiled coil</keyword>
<evidence type="ECO:0000256" key="1">
    <source>
        <dbReference type="ARBA" id="ARBA00023054"/>
    </source>
</evidence>